<name>A0A2I0WMA4_9ASPA</name>
<accession>A0A2I0WMA4</accession>
<keyword evidence="2" id="KW-1185">Reference proteome</keyword>
<reference evidence="1 2" key="1">
    <citation type="journal article" date="2016" name="Sci. Rep.">
        <title>The Dendrobium catenatum Lindl. genome sequence provides insights into polysaccharide synthase, floral development and adaptive evolution.</title>
        <authorList>
            <person name="Zhang G.Q."/>
            <person name="Xu Q."/>
            <person name="Bian C."/>
            <person name="Tsai W.C."/>
            <person name="Yeh C.M."/>
            <person name="Liu K.W."/>
            <person name="Yoshida K."/>
            <person name="Zhang L.S."/>
            <person name="Chang S.B."/>
            <person name="Chen F."/>
            <person name="Shi Y."/>
            <person name="Su Y.Y."/>
            <person name="Zhang Y.Q."/>
            <person name="Chen L.J."/>
            <person name="Yin Y."/>
            <person name="Lin M."/>
            <person name="Huang H."/>
            <person name="Deng H."/>
            <person name="Wang Z.W."/>
            <person name="Zhu S.L."/>
            <person name="Zhao X."/>
            <person name="Deng C."/>
            <person name="Niu S.C."/>
            <person name="Huang J."/>
            <person name="Wang M."/>
            <person name="Liu G.H."/>
            <person name="Yang H.J."/>
            <person name="Xiao X.J."/>
            <person name="Hsiao Y.Y."/>
            <person name="Wu W.L."/>
            <person name="Chen Y.Y."/>
            <person name="Mitsuda N."/>
            <person name="Ohme-Takagi M."/>
            <person name="Luo Y.B."/>
            <person name="Van de Peer Y."/>
            <person name="Liu Z.J."/>
        </authorList>
    </citation>
    <scope>NUCLEOTIDE SEQUENCE [LARGE SCALE GENOMIC DNA]</scope>
    <source>
        <tissue evidence="1">The whole plant</tissue>
    </source>
</reference>
<evidence type="ECO:0000313" key="1">
    <source>
        <dbReference type="EMBL" id="PKU76790.1"/>
    </source>
</evidence>
<protein>
    <submittedName>
        <fullName evidence="1">Uncharacterized protein</fullName>
    </submittedName>
</protein>
<organism evidence="1 2">
    <name type="scientific">Dendrobium catenatum</name>
    <dbReference type="NCBI Taxonomy" id="906689"/>
    <lineage>
        <taxon>Eukaryota</taxon>
        <taxon>Viridiplantae</taxon>
        <taxon>Streptophyta</taxon>
        <taxon>Embryophyta</taxon>
        <taxon>Tracheophyta</taxon>
        <taxon>Spermatophyta</taxon>
        <taxon>Magnoliopsida</taxon>
        <taxon>Liliopsida</taxon>
        <taxon>Asparagales</taxon>
        <taxon>Orchidaceae</taxon>
        <taxon>Epidendroideae</taxon>
        <taxon>Malaxideae</taxon>
        <taxon>Dendrobiinae</taxon>
        <taxon>Dendrobium</taxon>
    </lineage>
</organism>
<dbReference type="AlphaFoldDB" id="A0A2I0WMA4"/>
<proteinExistence type="predicted"/>
<dbReference type="EMBL" id="KZ502537">
    <property type="protein sequence ID" value="PKU76790.1"/>
    <property type="molecule type" value="Genomic_DNA"/>
</dbReference>
<gene>
    <name evidence="1" type="ORF">MA16_Dca001396</name>
</gene>
<dbReference type="Proteomes" id="UP000233837">
    <property type="component" value="Unassembled WGS sequence"/>
</dbReference>
<sequence length="56" mass="6342">MYIPNVDDVPDAMTLSVCRSEVIRASSRAHFHRSAGLYITFASPRNLPSSRMIQIY</sequence>
<reference evidence="1 2" key="2">
    <citation type="journal article" date="2017" name="Nature">
        <title>The Apostasia genome and the evolution of orchids.</title>
        <authorList>
            <person name="Zhang G.Q."/>
            <person name="Liu K.W."/>
            <person name="Li Z."/>
            <person name="Lohaus R."/>
            <person name="Hsiao Y.Y."/>
            <person name="Niu S.C."/>
            <person name="Wang J.Y."/>
            <person name="Lin Y.C."/>
            <person name="Xu Q."/>
            <person name="Chen L.J."/>
            <person name="Yoshida K."/>
            <person name="Fujiwara S."/>
            <person name="Wang Z.W."/>
            <person name="Zhang Y.Q."/>
            <person name="Mitsuda N."/>
            <person name="Wang M."/>
            <person name="Liu G.H."/>
            <person name="Pecoraro L."/>
            <person name="Huang H.X."/>
            <person name="Xiao X.J."/>
            <person name="Lin M."/>
            <person name="Wu X.Y."/>
            <person name="Wu W.L."/>
            <person name="Chen Y.Y."/>
            <person name="Chang S.B."/>
            <person name="Sakamoto S."/>
            <person name="Ohme-Takagi M."/>
            <person name="Yagi M."/>
            <person name="Zeng S.J."/>
            <person name="Shen C.Y."/>
            <person name="Yeh C.M."/>
            <person name="Luo Y.B."/>
            <person name="Tsai W.C."/>
            <person name="Van de Peer Y."/>
            <person name="Liu Z.J."/>
        </authorList>
    </citation>
    <scope>NUCLEOTIDE SEQUENCE [LARGE SCALE GENOMIC DNA]</scope>
    <source>
        <tissue evidence="1">The whole plant</tissue>
    </source>
</reference>
<evidence type="ECO:0000313" key="2">
    <source>
        <dbReference type="Proteomes" id="UP000233837"/>
    </source>
</evidence>